<keyword evidence="2" id="KW-0238">DNA-binding</keyword>
<dbReference type="SMART" id="SM00342">
    <property type="entry name" value="HTH_ARAC"/>
    <property type="match status" value="1"/>
</dbReference>
<sequence length="287" mass="34420">MKRFNQYETFNFNRFELDEWPYPLHNHNHFEIIFIHHGSGIHCLNENRFPYESGDVFLLGPEDYHTFEIQATTQFCYLRFTGLFFQNHSLEWKDKHWQQTIEYLFHGPYQSNGSIVKEAAEKKRLDHLLTVLLDEYDNRKKQFAEPIVDYLMRAIVSILARNIAQQGLSVNLQPPSHIRSQALEDILLYVHQHIHSPEKLRMEHLSAHFQYSPNYLSIFFKRQTGESLQQYILRYKLKLVETRLRYSDRSISQIAFEFGFSDESHLSKIFKKYYQLTPGDFRKSMLN</sequence>
<feature type="domain" description="HTH araC/xylS-type" evidence="4">
    <location>
        <begin position="184"/>
        <end position="284"/>
    </location>
</feature>
<organism evidence="5 6">
    <name type="scientific">Rhodocytophaga rosea</name>
    <dbReference type="NCBI Taxonomy" id="2704465"/>
    <lineage>
        <taxon>Bacteria</taxon>
        <taxon>Pseudomonadati</taxon>
        <taxon>Bacteroidota</taxon>
        <taxon>Cytophagia</taxon>
        <taxon>Cytophagales</taxon>
        <taxon>Rhodocytophagaceae</taxon>
        <taxon>Rhodocytophaga</taxon>
    </lineage>
</organism>
<dbReference type="PROSITE" id="PS01124">
    <property type="entry name" value="HTH_ARAC_FAMILY_2"/>
    <property type="match status" value="1"/>
</dbReference>
<evidence type="ECO:0000256" key="1">
    <source>
        <dbReference type="ARBA" id="ARBA00023015"/>
    </source>
</evidence>
<dbReference type="InterPro" id="IPR020449">
    <property type="entry name" value="Tscrpt_reg_AraC-type_HTH"/>
</dbReference>
<dbReference type="GO" id="GO:0003700">
    <property type="term" value="F:DNA-binding transcription factor activity"/>
    <property type="evidence" value="ECO:0007669"/>
    <property type="project" value="InterPro"/>
</dbReference>
<dbReference type="KEGG" id="rhoz:GXP67_05415"/>
<dbReference type="SUPFAM" id="SSF51215">
    <property type="entry name" value="Regulatory protein AraC"/>
    <property type="match status" value="1"/>
</dbReference>
<dbReference type="InterPro" id="IPR003313">
    <property type="entry name" value="AraC-bd"/>
</dbReference>
<protein>
    <submittedName>
        <fullName evidence="5">AraC family transcriptional regulator</fullName>
    </submittedName>
</protein>
<dbReference type="PANTHER" id="PTHR43280:SF34">
    <property type="entry name" value="ARAC-FAMILY TRANSCRIPTIONAL REGULATOR"/>
    <property type="match status" value="1"/>
</dbReference>
<dbReference type="Gene3D" id="2.60.120.10">
    <property type="entry name" value="Jelly Rolls"/>
    <property type="match status" value="1"/>
</dbReference>
<dbReference type="Gene3D" id="1.10.10.60">
    <property type="entry name" value="Homeodomain-like"/>
    <property type="match status" value="2"/>
</dbReference>
<evidence type="ECO:0000313" key="6">
    <source>
        <dbReference type="Proteomes" id="UP000480178"/>
    </source>
</evidence>
<name>A0A6C0GE02_9BACT</name>
<dbReference type="RefSeq" id="WP_162442218.1">
    <property type="nucleotide sequence ID" value="NZ_CP048222.1"/>
</dbReference>
<evidence type="ECO:0000259" key="4">
    <source>
        <dbReference type="PROSITE" id="PS01124"/>
    </source>
</evidence>
<evidence type="ECO:0000256" key="3">
    <source>
        <dbReference type="ARBA" id="ARBA00023163"/>
    </source>
</evidence>
<dbReference type="Pfam" id="PF02311">
    <property type="entry name" value="AraC_binding"/>
    <property type="match status" value="1"/>
</dbReference>
<gene>
    <name evidence="5" type="ORF">GXP67_05415</name>
</gene>
<dbReference type="InterPro" id="IPR018062">
    <property type="entry name" value="HTH_AraC-typ_CS"/>
</dbReference>
<keyword evidence="6" id="KW-1185">Reference proteome</keyword>
<dbReference type="EMBL" id="CP048222">
    <property type="protein sequence ID" value="QHT66147.1"/>
    <property type="molecule type" value="Genomic_DNA"/>
</dbReference>
<dbReference type="InterPro" id="IPR037923">
    <property type="entry name" value="HTH-like"/>
</dbReference>
<dbReference type="PROSITE" id="PS00041">
    <property type="entry name" value="HTH_ARAC_FAMILY_1"/>
    <property type="match status" value="1"/>
</dbReference>
<proteinExistence type="predicted"/>
<evidence type="ECO:0000313" key="5">
    <source>
        <dbReference type="EMBL" id="QHT66147.1"/>
    </source>
</evidence>
<dbReference type="GO" id="GO:0043565">
    <property type="term" value="F:sequence-specific DNA binding"/>
    <property type="evidence" value="ECO:0007669"/>
    <property type="project" value="InterPro"/>
</dbReference>
<dbReference type="AlphaFoldDB" id="A0A6C0GE02"/>
<dbReference type="PRINTS" id="PR00032">
    <property type="entry name" value="HTHARAC"/>
</dbReference>
<reference evidence="5 6" key="1">
    <citation type="submission" date="2020-01" db="EMBL/GenBank/DDBJ databases">
        <authorList>
            <person name="Kim M.K."/>
        </authorList>
    </citation>
    <scope>NUCLEOTIDE SEQUENCE [LARGE SCALE GENOMIC DNA]</scope>
    <source>
        <strain evidence="5 6">172606-1</strain>
    </source>
</reference>
<accession>A0A6C0GE02</accession>
<dbReference type="Proteomes" id="UP000480178">
    <property type="component" value="Chromosome"/>
</dbReference>
<dbReference type="InterPro" id="IPR009057">
    <property type="entry name" value="Homeodomain-like_sf"/>
</dbReference>
<dbReference type="SUPFAM" id="SSF46689">
    <property type="entry name" value="Homeodomain-like"/>
    <property type="match status" value="2"/>
</dbReference>
<keyword evidence="3" id="KW-0804">Transcription</keyword>
<dbReference type="InterPro" id="IPR014710">
    <property type="entry name" value="RmlC-like_jellyroll"/>
</dbReference>
<dbReference type="PANTHER" id="PTHR43280">
    <property type="entry name" value="ARAC-FAMILY TRANSCRIPTIONAL REGULATOR"/>
    <property type="match status" value="1"/>
</dbReference>
<dbReference type="InterPro" id="IPR018060">
    <property type="entry name" value="HTH_AraC"/>
</dbReference>
<dbReference type="Pfam" id="PF12833">
    <property type="entry name" value="HTH_18"/>
    <property type="match status" value="1"/>
</dbReference>
<evidence type="ECO:0000256" key="2">
    <source>
        <dbReference type="ARBA" id="ARBA00023125"/>
    </source>
</evidence>
<keyword evidence="1" id="KW-0805">Transcription regulation</keyword>